<evidence type="ECO:0008006" key="3">
    <source>
        <dbReference type="Google" id="ProtNLM"/>
    </source>
</evidence>
<feature type="non-terminal residue" evidence="1">
    <location>
        <position position="1"/>
    </location>
</feature>
<dbReference type="EMBL" id="JAHMHQ010000008">
    <property type="protein sequence ID" value="KAK1637899.1"/>
    <property type="molecule type" value="Genomic_DNA"/>
</dbReference>
<evidence type="ECO:0000313" key="1">
    <source>
        <dbReference type="EMBL" id="KAK1637899.1"/>
    </source>
</evidence>
<dbReference type="InterPro" id="IPR055530">
    <property type="entry name" value="DUF7104"/>
</dbReference>
<dbReference type="GeneID" id="85467815"/>
<name>A0AAJ0EGD7_9PEZI</name>
<dbReference type="Pfam" id="PF23397">
    <property type="entry name" value="DUF7104"/>
    <property type="match status" value="9"/>
</dbReference>
<dbReference type="Proteomes" id="UP001243989">
    <property type="component" value="Unassembled WGS sequence"/>
</dbReference>
<protein>
    <recommendedName>
        <fullName evidence="3">Ankyrin repeat protein</fullName>
    </recommendedName>
</protein>
<gene>
    <name evidence="1" type="ORF">BDP81DRAFT_274012</name>
</gene>
<feature type="non-terminal residue" evidence="1">
    <location>
        <position position="545"/>
    </location>
</feature>
<dbReference type="Gene3D" id="1.20.5.340">
    <property type="match status" value="3"/>
</dbReference>
<organism evidence="1 2">
    <name type="scientific">Colletotrichum phormii</name>
    <dbReference type="NCBI Taxonomy" id="359342"/>
    <lineage>
        <taxon>Eukaryota</taxon>
        <taxon>Fungi</taxon>
        <taxon>Dikarya</taxon>
        <taxon>Ascomycota</taxon>
        <taxon>Pezizomycotina</taxon>
        <taxon>Sordariomycetes</taxon>
        <taxon>Hypocreomycetidae</taxon>
        <taxon>Glomerellales</taxon>
        <taxon>Glomerellaceae</taxon>
        <taxon>Colletotrichum</taxon>
        <taxon>Colletotrichum acutatum species complex</taxon>
    </lineage>
</organism>
<proteinExistence type="predicted"/>
<dbReference type="AlphaFoldDB" id="A0AAJ0EGD7"/>
<comment type="caution">
    <text evidence="1">The sequence shown here is derived from an EMBL/GenBank/DDBJ whole genome shotgun (WGS) entry which is preliminary data.</text>
</comment>
<keyword evidence="2" id="KW-1185">Reference proteome</keyword>
<reference evidence="1" key="1">
    <citation type="submission" date="2021-06" db="EMBL/GenBank/DDBJ databases">
        <title>Comparative genomics, transcriptomics and evolutionary studies reveal genomic signatures of adaptation to plant cell wall in hemibiotrophic fungi.</title>
        <authorList>
            <consortium name="DOE Joint Genome Institute"/>
            <person name="Baroncelli R."/>
            <person name="Diaz J.F."/>
            <person name="Benocci T."/>
            <person name="Peng M."/>
            <person name="Battaglia E."/>
            <person name="Haridas S."/>
            <person name="Andreopoulos W."/>
            <person name="Labutti K."/>
            <person name="Pangilinan J."/>
            <person name="Floch G.L."/>
            <person name="Makela M.R."/>
            <person name="Henrissat B."/>
            <person name="Grigoriev I.V."/>
            <person name="Crouch J.A."/>
            <person name="De Vries R.P."/>
            <person name="Sukno S.A."/>
            <person name="Thon M.R."/>
        </authorList>
    </citation>
    <scope>NUCLEOTIDE SEQUENCE</scope>
    <source>
        <strain evidence="1">CBS 102054</strain>
    </source>
</reference>
<evidence type="ECO:0000313" key="2">
    <source>
        <dbReference type="Proteomes" id="UP001243989"/>
    </source>
</evidence>
<accession>A0AAJ0EGD7</accession>
<sequence length="545" mass="61364">ILSHLLEKRGHEINITRDIIRAAVRNDSKGVEITSLLLKHYRNQITPEIVLAAIENGADVVKLLLDERGDEIKLSADLILTAATDGQSIDESALSFLLDPLRGQVHITEDFIVAIASKEGCHEHLMKMLLEVCEDEVEITAELFDAVENNPWHKNKVMMLLLDRFRTKSQIPAKFMETVVNRFDGTIVRKFIQIYGDALEVDTKIVKAAVQNRFHGWDVAAVLWEEYGDEIEITEDIMEAILDNQYCGEDMMRAILAERPHKIRINEKVVRMAASLRPGMLALLLDQYGDEVYLTDDLIDSCFSATDIQTIMRKRKGNKFQVTEHVLIQAAQQGSDGRTSRDGHLLLQLLLEWRLEEVRHGLTEDVVRAAASNGENGVRFITLLIDKCEDVLVITERVLQAAATNHRHGDRVMAILLERYGDSIHITESVVEAAVKNSFRGHKVMELLFAARGDRIPIPEQVLAHASTNHFAFRVIQILLDKGGDHVQITEEAVSVTFQDTWGGTEILELFLERYADSVPLTEKIISLAAGNEQCGDKIMSLLLK</sequence>
<dbReference type="RefSeq" id="XP_060446506.1">
    <property type="nucleotide sequence ID" value="XM_060582953.1"/>
</dbReference>